<evidence type="ECO:0000313" key="4">
    <source>
        <dbReference type="EMBL" id="GAA5050971.1"/>
    </source>
</evidence>
<dbReference type="InterPro" id="IPR009057">
    <property type="entry name" value="Homeodomain-like_sf"/>
</dbReference>
<dbReference type="EMBL" id="BAABJM010000002">
    <property type="protein sequence ID" value="GAA5050971.1"/>
    <property type="molecule type" value="Genomic_DNA"/>
</dbReference>
<dbReference type="PANTHER" id="PTHR30055:SF235">
    <property type="entry name" value="TRANSCRIPTIONAL REGULATORY PROTEIN"/>
    <property type="match status" value="1"/>
</dbReference>
<dbReference type="InterPro" id="IPR023772">
    <property type="entry name" value="DNA-bd_HTH_TetR-type_CS"/>
</dbReference>
<accession>A0ABP9K6I7</accession>
<keyword evidence="5" id="KW-1185">Reference proteome</keyword>
<gene>
    <name evidence="4" type="ORF">GCM10023318_21840</name>
</gene>
<dbReference type="Proteomes" id="UP001500603">
    <property type="component" value="Unassembled WGS sequence"/>
</dbReference>
<dbReference type="Gene3D" id="1.10.357.10">
    <property type="entry name" value="Tetracycline Repressor, domain 2"/>
    <property type="match status" value="1"/>
</dbReference>
<sequence>MTTTHSDGAAKPRRRDAAATRQALLTAARVRIAEQGVEATSTRDVAAEAGVNQALVYRYFGSKEKLFAEAVGGAAATPDPTMMDSPLPDLPRALLDHALDVSATGRYPSSFSALATGANDDTMRTILKDRIEFAFGTQLSTRLTGPDPELRAELVAALITGIGLLRGKVGTRALATADRDTLATYVDLMTQSLLGPDENG</sequence>
<dbReference type="Pfam" id="PF00440">
    <property type="entry name" value="TetR_N"/>
    <property type="match status" value="1"/>
</dbReference>
<feature type="domain" description="HTH tetR-type" evidence="3">
    <location>
        <begin position="18"/>
        <end position="78"/>
    </location>
</feature>
<keyword evidence="1 2" id="KW-0238">DNA-binding</keyword>
<dbReference type="Gene3D" id="1.10.10.60">
    <property type="entry name" value="Homeodomain-like"/>
    <property type="match status" value="1"/>
</dbReference>
<dbReference type="InterPro" id="IPR050109">
    <property type="entry name" value="HTH-type_TetR-like_transc_reg"/>
</dbReference>
<protein>
    <submittedName>
        <fullName evidence="4">TetR/AcrR family transcriptional regulator</fullName>
    </submittedName>
</protein>
<dbReference type="PROSITE" id="PS01081">
    <property type="entry name" value="HTH_TETR_1"/>
    <property type="match status" value="1"/>
</dbReference>
<name>A0ABP9K6I7_9NOCA</name>
<comment type="caution">
    <text evidence="4">The sequence shown here is derived from an EMBL/GenBank/DDBJ whole genome shotgun (WGS) entry which is preliminary data.</text>
</comment>
<dbReference type="InterPro" id="IPR001647">
    <property type="entry name" value="HTH_TetR"/>
</dbReference>
<proteinExistence type="predicted"/>
<dbReference type="RefSeq" id="WP_345495138.1">
    <property type="nucleotide sequence ID" value="NZ_BAABJM010000002.1"/>
</dbReference>
<evidence type="ECO:0000256" key="1">
    <source>
        <dbReference type="ARBA" id="ARBA00023125"/>
    </source>
</evidence>
<dbReference type="PROSITE" id="PS50977">
    <property type="entry name" value="HTH_TETR_2"/>
    <property type="match status" value="1"/>
</dbReference>
<evidence type="ECO:0000259" key="3">
    <source>
        <dbReference type="PROSITE" id="PS50977"/>
    </source>
</evidence>
<organism evidence="4 5">
    <name type="scientific">Nocardia callitridis</name>
    <dbReference type="NCBI Taxonomy" id="648753"/>
    <lineage>
        <taxon>Bacteria</taxon>
        <taxon>Bacillati</taxon>
        <taxon>Actinomycetota</taxon>
        <taxon>Actinomycetes</taxon>
        <taxon>Mycobacteriales</taxon>
        <taxon>Nocardiaceae</taxon>
        <taxon>Nocardia</taxon>
    </lineage>
</organism>
<dbReference type="SUPFAM" id="SSF48498">
    <property type="entry name" value="Tetracyclin repressor-like, C-terminal domain"/>
    <property type="match status" value="1"/>
</dbReference>
<evidence type="ECO:0000313" key="5">
    <source>
        <dbReference type="Proteomes" id="UP001500603"/>
    </source>
</evidence>
<dbReference type="InterPro" id="IPR041678">
    <property type="entry name" value="TetR_C_16"/>
</dbReference>
<dbReference type="SUPFAM" id="SSF46689">
    <property type="entry name" value="Homeodomain-like"/>
    <property type="match status" value="1"/>
</dbReference>
<dbReference type="InterPro" id="IPR036271">
    <property type="entry name" value="Tet_transcr_reg_TetR-rel_C_sf"/>
</dbReference>
<dbReference type="Pfam" id="PF17920">
    <property type="entry name" value="TetR_C_16"/>
    <property type="match status" value="1"/>
</dbReference>
<evidence type="ECO:0000256" key="2">
    <source>
        <dbReference type="PROSITE-ProRule" id="PRU00335"/>
    </source>
</evidence>
<dbReference type="PRINTS" id="PR00455">
    <property type="entry name" value="HTHTETR"/>
</dbReference>
<feature type="DNA-binding region" description="H-T-H motif" evidence="2">
    <location>
        <begin position="41"/>
        <end position="60"/>
    </location>
</feature>
<dbReference type="PANTHER" id="PTHR30055">
    <property type="entry name" value="HTH-TYPE TRANSCRIPTIONAL REGULATOR RUTR"/>
    <property type="match status" value="1"/>
</dbReference>
<reference evidence="5" key="1">
    <citation type="journal article" date="2019" name="Int. J. Syst. Evol. Microbiol.">
        <title>The Global Catalogue of Microorganisms (GCM) 10K type strain sequencing project: providing services to taxonomists for standard genome sequencing and annotation.</title>
        <authorList>
            <consortium name="The Broad Institute Genomics Platform"/>
            <consortium name="The Broad Institute Genome Sequencing Center for Infectious Disease"/>
            <person name="Wu L."/>
            <person name="Ma J."/>
        </authorList>
    </citation>
    <scope>NUCLEOTIDE SEQUENCE [LARGE SCALE GENOMIC DNA]</scope>
    <source>
        <strain evidence="5">JCM 18298</strain>
    </source>
</reference>